<name>A0A518CSX6_9PLAN</name>
<proteinExistence type="predicted"/>
<dbReference type="OrthoDB" id="180690at2"/>
<dbReference type="AlphaFoldDB" id="A0A518CSX6"/>
<reference evidence="2 3" key="1">
    <citation type="submission" date="2019-02" db="EMBL/GenBank/DDBJ databases">
        <title>Deep-cultivation of Planctomycetes and their phenomic and genomic characterization uncovers novel biology.</title>
        <authorList>
            <person name="Wiegand S."/>
            <person name="Jogler M."/>
            <person name="Boedeker C."/>
            <person name="Pinto D."/>
            <person name="Vollmers J."/>
            <person name="Rivas-Marin E."/>
            <person name="Kohn T."/>
            <person name="Peeters S.H."/>
            <person name="Heuer A."/>
            <person name="Rast P."/>
            <person name="Oberbeckmann S."/>
            <person name="Bunk B."/>
            <person name="Jeske O."/>
            <person name="Meyerdierks A."/>
            <person name="Storesund J.E."/>
            <person name="Kallscheuer N."/>
            <person name="Luecker S."/>
            <person name="Lage O.M."/>
            <person name="Pohl T."/>
            <person name="Merkel B.J."/>
            <person name="Hornburger P."/>
            <person name="Mueller R.-W."/>
            <person name="Bruemmer F."/>
            <person name="Labrenz M."/>
            <person name="Spormann A.M."/>
            <person name="Op den Camp H."/>
            <person name="Overmann J."/>
            <person name="Amann R."/>
            <person name="Jetten M.S.M."/>
            <person name="Mascher T."/>
            <person name="Medema M.H."/>
            <person name="Devos D.P."/>
            <person name="Kaster A.-K."/>
            <person name="Ovreas L."/>
            <person name="Rohde M."/>
            <person name="Galperin M.Y."/>
            <person name="Jogler C."/>
        </authorList>
    </citation>
    <scope>NUCLEOTIDE SEQUENCE [LARGE SCALE GENOMIC DNA]</scope>
    <source>
        <strain evidence="2 3">Pla110</strain>
    </source>
</reference>
<sequence length="535" mass="58684">MQKRRSHSTPIIARHLQKLNLLLKFSASLLVVGGLTSFSIATAADFKLPEQNLSVSDRLLLLAIDDQSLQPSDDVQLKLNKPQVRKQPVLAPESGDVSAPDSMASHFYGSVVHHEGKYQMWYYSVSLKRESDKLKQGPVCYAESDDGIHWTKPKLGQVEIAGSKQNNALLLPEEITQCAAVILDEADPDPNRRYKMVYTALTHTWVFRPATSPDGIHWTASEDYPVDQFLEMGSLLKFGDQFVAHGQGIGKDANGNPEGRQGYASTSTNFSDWNKQYVSTFRLPEPDDIKLRGLVGDYPQVHLGIGASSFGNVAVGLYGIWHNPPIDKRRKKGWYGAGLITCDLGLVVSNDGVQFREPIKDNIYISSEESPVTPVPGIIDPTILCQANGILNVGDQTLIYHGRWRNATITGKDYYAEVALATLPRDRWGSLQLTEEATSGSILSQPITLPAGECDIQLNADEVEHITIEVADASGDLIPEFSGENSGTIDATEKHTASVNWPAGSLFQLEGKTVQLRIGLTNKASKLYAVYLNAP</sequence>
<gene>
    <name evidence="2" type="ORF">Pla110_40850</name>
</gene>
<keyword evidence="3" id="KW-1185">Reference proteome</keyword>
<feature type="transmembrane region" description="Helical" evidence="1">
    <location>
        <begin position="21"/>
        <end position="44"/>
    </location>
</feature>
<accession>A0A518CSX6</accession>
<organism evidence="2 3">
    <name type="scientific">Polystyrenella longa</name>
    <dbReference type="NCBI Taxonomy" id="2528007"/>
    <lineage>
        <taxon>Bacteria</taxon>
        <taxon>Pseudomonadati</taxon>
        <taxon>Planctomycetota</taxon>
        <taxon>Planctomycetia</taxon>
        <taxon>Planctomycetales</taxon>
        <taxon>Planctomycetaceae</taxon>
        <taxon>Polystyrenella</taxon>
    </lineage>
</organism>
<dbReference type="RefSeq" id="WP_144998420.1">
    <property type="nucleotide sequence ID" value="NZ_CP036281.1"/>
</dbReference>
<dbReference type="InterPro" id="IPR023296">
    <property type="entry name" value="Glyco_hydro_beta-prop_sf"/>
</dbReference>
<dbReference type="EMBL" id="CP036281">
    <property type="protein sequence ID" value="QDU82330.1"/>
    <property type="molecule type" value="Genomic_DNA"/>
</dbReference>
<evidence type="ECO:0000256" key="1">
    <source>
        <dbReference type="SAM" id="Phobius"/>
    </source>
</evidence>
<dbReference type="SUPFAM" id="SSF75005">
    <property type="entry name" value="Arabinanase/levansucrase/invertase"/>
    <property type="match status" value="1"/>
</dbReference>
<protein>
    <recommendedName>
        <fullName evidence="4">Glycosyl hydrolase family 32 N-terminal domain-containing protein</fullName>
    </recommendedName>
</protein>
<evidence type="ECO:0000313" key="2">
    <source>
        <dbReference type="EMBL" id="QDU82330.1"/>
    </source>
</evidence>
<keyword evidence="1" id="KW-1133">Transmembrane helix</keyword>
<dbReference type="Gene3D" id="2.115.10.20">
    <property type="entry name" value="Glycosyl hydrolase domain, family 43"/>
    <property type="match status" value="1"/>
</dbReference>
<evidence type="ECO:0000313" key="3">
    <source>
        <dbReference type="Proteomes" id="UP000317178"/>
    </source>
</evidence>
<evidence type="ECO:0008006" key="4">
    <source>
        <dbReference type="Google" id="ProtNLM"/>
    </source>
</evidence>
<keyword evidence="1" id="KW-0472">Membrane</keyword>
<dbReference type="KEGG" id="plon:Pla110_40850"/>
<keyword evidence="1" id="KW-0812">Transmembrane</keyword>
<dbReference type="Proteomes" id="UP000317178">
    <property type="component" value="Chromosome"/>
</dbReference>